<sequence>MKKARIIYGAFCVAMAVFAFSYREYLSMLAFAMALLLPLGLYLLLRHCAKKVEVELLPGPHSLGRGESFSLQLQIKNRGRLPIARCQVELLARHQFYGDPNRTVVETPVFSKNTQTISYSVAPRHTGKITFSLGEVRLYDFLGITCIRLEPNSRFVLPVLPAFVDSAARIGVDFFRHVPDSNTFSRHRRGDDSSETFKLREYQPGDRINHIHWKLTAKVGEMIVKESSFPLQDTTCIFLELYRVSGSREDKNYLDAILETLCVLSPLFLQEGIEHTVYWYDLQNGGLASHRITDEADLFGCLDDLFDAASYTEQIYALQAYCQNFTVAKSAQVLYLAPIIETGPIEQMGMEHREPFTFFYIHDFDHCDMPVLDRYGIRCICVDSDHPEGALQALIL</sequence>
<dbReference type="EMBL" id="JANGAB010000003">
    <property type="protein sequence ID" value="MCQ4949501.1"/>
    <property type="molecule type" value="Genomic_DNA"/>
</dbReference>
<dbReference type="RefSeq" id="WP_021658114.1">
    <property type="nucleotide sequence ID" value="NZ_FQVY01000003.1"/>
</dbReference>
<gene>
    <name evidence="3" type="ORF">NE646_07455</name>
    <name evidence="4" type="ORF">SAMN05444424_2194</name>
</gene>
<evidence type="ECO:0000313" key="5">
    <source>
        <dbReference type="Proteomes" id="UP000184089"/>
    </source>
</evidence>
<keyword evidence="1" id="KW-1133">Transmembrane helix</keyword>
<comment type="caution">
    <text evidence="4">The sequence shown here is derived from an EMBL/GenBank/DDBJ whole genome shotgun (WGS) entry which is preliminary data.</text>
</comment>
<dbReference type="PANTHER" id="PTHR34351">
    <property type="entry name" value="SLR1927 PROTEIN-RELATED"/>
    <property type="match status" value="1"/>
</dbReference>
<feature type="transmembrane region" description="Helical" evidence="1">
    <location>
        <begin position="5"/>
        <end position="22"/>
    </location>
</feature>
<accession>A0AAQ1RWI4</accession>
<organism evidence="4 5">
    <name type="scientific">Bittarella massiliensis</name>
    <name type="common">ex Durand et al. 2017</name>
    <dbReference type="NCBI Taxonomy" id="1720313"/>
    <lineage>
        <taxon>Bacteria</taxon>
        <taxon>Bacillati</taxon>
        <taxon>Bacillota</taxon>
        <taxon>Clostridia</taxon>
        <taxon>Eubacteriales</taxon>
        <taxon>Oscillospiraceae</taxon>
        <taxon>Bittarella (ex Durand et al. 2017)</taxon>
    </lineage>
</organism>
<protein>
    <submittedName>
        <fullName evidence="3">DUF58 domain-containing protein</fullName>
    </submittedName>
</protein>
<reference evidence="5" key="1">
    <citation type="submission" date="2016-11" db="EMBL/GenBank/DDBJ databases">
        <authorList>
            <person name="Jaros S."/>
            <person name="Januszkiewicz K."/>
            <person name="Wedrychowicz H."/>
        </authorList>
    </citation>
    <scope>NUCLEOTIDE SEQUENCE [LARGE SCALE GENOMIC DNA]</scope>
    <source>
        <strain evidence="5">DSM 4029</strain>
    </source>
</reference>
<dbReference type="EMBL" id="FQVY01000003">
    <property type="protein sequence ID" value="SHG34750.1"/>
    <property type="molecule type" value="Genomic_DNA"/>
</dbReference>
<evidence type="ECO:0000313" key="4">
    <source>
        <dbReference type="EMBL" id="SHG34750.1"/>
    </source>
</evidence>
<dbReference type="AlphaFoldDB" id="A0AAQ1RWI4"/>
<name>A0AAQ1RWI4_9FIRM</name>
<reference evidence="4" key="2">
    <citation type="submission" date="2016-11" db="EMBL/GenBank/DDBJ databases">
        <authorList>
            <person name="Varghese N."/>
            <person name="Submissions S."/>
        </authorList>
    </citation>
    <scope>NUCLEOTIDE SEQUENCE</scope>
    <source>
        <strain evidence="4">DSM 4029</strain>
    </source>
</reference>
<evidence type="ECO:0000313" key="3">
    <source>
        <dbReference type="EMBL" id="MCQ4949501.1"/>
    </source>
</evidence>
<feature type="domain" description="DUF58" evidence="2">
    <location>
        <begin position="199"/>
        <end position="237"/>
    </location>
</feature>
<evidence type="ECO:0000259" key="2">
    <source>
        <dbReference type="Pfam" id="PF01882"/>
    </source>
</evidence>
<dbReference type="Proteomes" id="UP000184089">
    <property type="component" value="Unassembled WGS sequence"/>
</dbReference>
<dbReference type="Pfam" id="PF01882">
    <property type="entry name" value="DUF58"/>
    <property type="match status" value="1"/>
</dbReference>
<feature type="transmembrane region" description="Helical" evidence="1">
    <location>
        <begin position="28"/>
        <end position="45"/>
    </location>
</feature>
<proteinExistence type="predicted"/>
<evidence type="ECO:0000256" key="1">
    <source>
        <dbReference type="SAM" id="Phobius"/>
    </source>
</evidence>
<reference evidence="3" key="3">
    <citation type="submission" date="2022-06" db="EMBL/GenBank/DDBJ databases">
        <title>Isolation of gut microbiota from human fecal samples.</title>
        <authorList>
            <person name="Pamer E.G."/>
            <person name="Barat B."/>
            <person name="Waligurski E."/>
            <person name="Medina S."/>
            <person name="Paddock L."/>
            <person name="Mostad J."/>
        </authorList>
    </citation>
    <scope>NUCLEOTIDE SEQUENCE</scope>
    <source>
        <strain evidence="3">DFI.7.96</strain>
    </source>
</reference>
<dbReference type="PANTHER" id="PTHR34351:SF2">
    <property type="entry name" value="DUF58 DOMAIN-CONTAINING PROTEIN"/>
    <property type="match status" value="1"/>
</dbReference>
<dbReference type="Proteomes" id="UP001205063">
    <property type="component" value="Unassembled WGS sequence"/>
</dbReference>
<dbReference type="InterPro" id="IPR002881">
    <property type="entry name" value="DUF58"/>
</dbReference>
<keyword evidence="1" id="KW-0812">Transmembrane</keyword>
<keyword evidence="1" id="KW-0472">Membrane</keyword>